<gene>
    <name evidence="2" type="ORF">PCOR1329_LOCUS25597</name>
</gene>
<evidence type="ECO:0000313" key="2">
    <source>
        <dbReference type="EMBL" id="CAK0825478.1"/>
    </source>
</evidence>
<name>A0ABN9S3F1_9DINO</name>
<protein>
    <submittedName>
        <fullName evidence="2">Uncharacterized protein</fullName>
    </submittedName>
</protein>
<evidence type="ECO:0000256" key="1">
    <source>
        <dbReference type="SAM" id="MobiDB-lite"/>
    </source>
</evidence>
<comment type="caution">
    <text evidence="2">The sequence shown here is derived from an EMBL/GenBank/DDBJ whole genome shotgun (WGS) entry which is preliminary data.</text>
</comment>
<dbReference type="Proteomes" id="UP001189429">
    <property type="component" value="Unassembled WGS sequence"/>
</dbReference>
<sequence>MAAHPVATTYGLAAGDFVYVRYNYAQRLWHERLVVLLVENAGFLVAIVTPDGDEHDENFNGPDIVEVQVAPGAAAGGTPAGVGADPLYKFRAIPTVATTTAARAAACARHGVAAPPGQLLPNVTGRAGAGLAGAAAAAAAGAPGAPAGGAGAGAGALAPAAGLGGLVAALGGAAQPVPAGALALVAAPAAAGPAPAGGADAAGAAAVGAPAGGAGAPAAAGAAAAAAAPAPAAGAAAGGALGAAAPIAGAGGLGVYFDLRVVPVQYDLLGERKVSFERAVLGFREDVFPDWPIKGPRSCMWVCRYIFQNGGSPTGRHARWKHDAKLQSQDAGVAEHERCCRQLETMACYDQINLPNCATAEHLARSLQVQEERWRERLSGHKEDAIGDAHLYYGVDLARAGVRVCPELTDWVAKELSREHALLKERRKAREEREAARKGKKTNDA</sequence>
<evidence type="ECO:0000313" key="3">
    <source>
        <dbReference type="Proteomes" id="UP001189429"/>
    </source>
</evidence>
<reference evidence="2" key="1">
    <citation type="submission" date="2023-10" db="EMBL/GenBank/DDBJ databases">
        <authorList>
            <person name="Chen Y."/>
            <person name="Shah S."/>
            <person name="Dougan E. K."/>
            <person name="Thang M."/>
            <person name="Chan C."/>
        </authorList>
    </citation>
    <scope>NUCLEOTIDE SEQUENCE [LARGE SCALE GENOMIC DNA]</scope>
</reference>
<feature type="region of interest" description="Disordered" evidence="1">
    <location>
        <begin position="425"/>
        <end position="445"/>
    </location>
</feature>
<keyword evidence="3" id="KW-1185">Reference proteome</keyword>
<accession>A0ABN9S3F1</accession>
<dbReference type="EMBL" id="CAUYUJ010008958">
    <property type="protein sequence ID" value="CAK0825478.1"/>
    <property type="molecule type" value="Genomic_DNA"/>
</dbReference>
<organism evidence="2 3">
    <name type="scientific">Prorocentrum cordatum</name>
    <dbReference type="NCBI Taxonomy" id="2364126"/>
    <lineage>
        <taxon>Eukaryota</taxon>
        <taxon>Sar</taxon>
        <taxon>Alveolata</taxon>
        <taxon>Dinophyceae</taxon>
        <taxon>Prorocentrales</taxon>
        <taxon>Prorocentraceae</taxon>
        <taxon>Prorocentrum</taxon>
    </lineage>
</organism>
<proteinExistence type="predicted"/>